<feature type="non-terminal residue" evidence="2">
    <location>
        <position position="1"/>
    </location>
</feature>
<name>A0A814HYC0_9BILA</name>
<protein>
    <submittedName>
        <fullName evidence="2">Uncharacterized protein</fullName>
    </submittedName>
</protein>
<evidence type="ECO:0000256" key="1">
    <source>
        <dbReference type="SAM" id="SignalP"/>
    </source>
</evidence>
<dbReference type="AlphaFoldDB" id="A0A814HYC0"/>
<feature type="signal peptide" evidence="1">
    <location>
        <begin position="1"/>
        <end position="21"/>
    </location>
</feature>
<dbReference type="EMBL" id="CAJNOC010004290">
    <property type="protein sequence ID" value="CAF1016297.1"/>
    <property type="molecule type" value="Genomic_DNA"/>
</dbReference>
<reference evidence="2" key="1">
    <citation type="submission" date="2021-02" db="EMBL/GenBank/DDBJ databases">
        <authorList>
            <person name="Nowell W R."/>
        </authorList>
    </citation>
    <scope>NUCLEOTIDE SEQUENCE</scope>
    <source>
        <strain evidence="2">Ploen Becks lab</strain>
    </source>
</reference>
<proteinExistence type="predicted"/>
<comment type="caution">
    <text evidence="2">The sequence shown here is derived from an EMBL/GenBank/DDBJ whole genome shotgun (WGS) entry which is preliminary data.</text>
</comment>
<dbReference type="Pfam" id="PF13855">
    <property type="entry name" value="LRR_8"/>
    <property type="match status" value="1"/>
</dbReference>
<keyword evidence="3" id="KW-1185">Reference proteome</keyword>
<accession>A0A814HYC0</accession>
<dbReference type="SUPFAM" id="SSF52058">
    <property type="entry name" value="L domain-like"/>
    <property type="match status" value="1"/>
</dbReference>
<dbReference type="InterPro" id="IPR032675">
    <property type="entry name" value="LRR_dom_sf"/>
</dbReference>
<evidence type="ECO:0000313" key="3">
    <source>
        <dbReference type="Proteomes" id="UP000663879"/>
    </source>
</evidence>
<evidence type="ECO:0000313" key="2">
    <source>
        <dbReference type="EMBL" id="CAF1016297.1"/>
    </source>
</evidence>
<dbReference type="OrthoDB" id="676979at2759"/>
<dbReference type="Proteomes" id="UP000663879">
    <property type="component" value="Unassembled WGS sequence"/>
</dbReference>
<feature type="chain" id="PRO_5032731019" evidence="1">
    <location>
        <begin position="22"/>
        <end position="209"/>
    </location>
</feature>
<gene>
    <name evidence="2" type="ORF">OXX778_LOCUS17146</name>
</gene>
<dbReference type="Gene3D" id="3.80.10.10">
    <property type="entry name" value="Ribonuclease Inhibitor"/>
    <property type="match status" value="1"/>
</dbReference>
<organism evidence="2 3">
    <name type="scientific">Brachionus calyciflorus</name>
    <dbReference type="NCBI Taxonomy" id="104777"/>
    <lineage>
        <taxon>Eukaryota</taxon>
        <taxon>Metazoa</taxon>
        <taxon>Spiralia</taxon>
        <taxon>Gnathifera</taxon>
        <taxon>Rotifera</taxon>
        <taxon>Eurotatoria</taxon>
        <taxon>Monogononta</taxon>
        <taxon>Pseudotrocha</taxon>
        <taxon>Ploima</taxon>
        <taxon>Brachionidae</taxon>
        <taxon>Brachionus</taxon>
    </lineage>
</organism>
<dbReference type="InterPro" id="IPR001611">
    <property type="entry name" value="Leu-rich_rpt"/>
</dbReference>
<sequence length="209" mass="23804">MKIKNYFFELILFLPLLQVKLLEIKSLMYSGLNGKTNDPRTVLLNSLNFGQIKLKCFHMCSFKSYCKYVGIKSGFCSSFISIKAADAQQMDTFYIKTLSDNLIQHVNCTNSEIILDSESMLINNSINLINLNFNYKQICFIRSEAFKNHMLSTSISLSGNSLTVLSSGCLYNLKKLAKLEIGFNKVQFIDYDLLKDVPNLQELDLQGNQ</sequence>
<keyword evidence="1" id="KW-0732">Signal</keyword>